<organism evidence="1">
    <name type="scientific">Arundo donax</name>
    <name type="common">Giant reed</name>
    <name type="synonym">Donax arundinaceus</name>
    <dbReference type="NCBI Taxonomy" id="35708"/>
    <lineage>
        <taxon>Eukaryota</taxon>
        <taxon>Viridiplantae</taxon>
        <taxon>Streptophyta</taxon>
        <taxon>Embryophyta</taxon>
        <taxon>Tracheophyta</taxon>
        <taxon>Spermatophyta</taxon>
        <taxon>Magnoliopsida</taxon>
        <taxon>Liliopsida</taxon>
        <taxon>Poales</taxon>
        <taxon>Poaceae</taxon>
        <taxon>PACMAD clade</taxon>
        <taxon>Arundinoideae</taxon>
        <taxon>Arundineae</taxon>
        <taxon>Arundo</taxon>
    </lineage>
</organism>
<sequence>MPRLSRQNTSAHQQLELHFWPLTLSFVALKKPCLYSRQLTIRMSLHGLQC</sequence>
<dbReference type="EMBL" id="GBRH01249030">
    <property type="protein sequence ID" value="JAD48865.1"/>
    <property type="molecule type" value="Transcribed_RNA"/>
</dbReference>
<name>A0A0A9AIT5_ARUDO</name>
<evidence type="ECO:0000313" key="1">
    <source>
        <dbReference type="EMBL" id="JAD48865.1"/>
    </source>
</evidence>
<proteinExistence type="predicted"/>
<accession>A0A0A9AIT5</accession>
<reference evidence="1" key="1">
    <citation type="submission" date="2014-09" db="EMBL/GenBank/DDBJ databases">
        <authorList>
            <person name="Magalhaes I.L.F."/>
            <person name="Oliveira U."/>
            <person name="Santos F.R."/>
            <person name="Vidigal T.H.D.A."/>
            <person name="Brescovit A.D."/>
            <person name="Santos A.J."/>
        </authorList>
    </citation>
    <scope>NUCLEOTIDE SEQUENCE</scope>
    <source>
        <tissue evidence="1">Shoot tissue taken approximately 20 cm above the soil surface</tissue>
    </source>
</reference>
<protein>
    <submittedName>
        <fullName evidence="1">Uncharacterized protein</fullName>
    </submittedName>
</protein>
<dbReference type="AlphaFoldDB" id="A0A0A9AIT5"/>
<reference evidence="1" key="2">
    <citation type="journal article" date="2015" name="Data Brief">
        <title>Shoot transcriptome of the giant reed, Arundo donax.</title>
        <authorList>
            <person name="Barrero R.A."/>
            <person name="Guerrero F.D."/>
            <person name="Moolhuijzen P."/>
            <person name="Goolsby J.A."/>
            <person name="Tidwell J."/>
            <person name="Bellgard S.E."/>
            <person name="Bellgard M.I."/>
        </authorList>
    </citation>
    <scope>NUCLEOTIDE SEQUENCE</scope>
    <source>
        <tissue evidence="1">Shoot tissue taken approximately 20 cm above the soil surface</tissue>
    </source>
</reference>